<feature type="region of interest" description="Disordered" evidence="1">
    <location>
        <begin position="379"/>
        <end position="413"/>
    </location>
</feature>
<evidence type="ECO:0000313" key="2">
    <source>
        <dbReference type="EMBL" id="NNU15222.1"/>
    </source>
</evidence>
<accession>A0A7Y3RKV7</accession>
<protein>
    <submittedName>
        <fullName evidence="2">DUF2336 domain-containing protein</fullName>
    </submittedName>
</protein>
<proteinExistence type="predicted"/>
<reference evidence="2 3" key="1">
    <citation type="submission" date="2020-05" db="EMBL/GenBank/DDBJ databases">
        <title>Parvularcula mediterraneae sp. nov., isolated from polypropylene straw from shallow seawater of the seashore of Laganas in Zakynthos island, Greece.</title>
        <authorList>
            <person name="Szabo I."/>
            <person name="Al-Omari J."/>
            <person name="Rado J."/>
            <person name="Szerdahelyi G.S."/>
        </authorList>
    </citation>
    <scope>NUCLEOTIDE SEQUENCE [LARGE SCALE GENOMIC DNA]</scope>
    <source>
        <strain evidence="2 3">ZS-1/3</strain>
    </source>
</reference>
<name>A0A7Y3RKV7_9PROT</name>
<keyword evidence="3" id="KW-1185">Reference proteome</keyword>
<sequence length="413" mass="44431">MTDKGKPEAGLSDAAMVAAVSELLASGGGFSAGVDKHYAQELVGRIVDVMGEAGKVKTAKLIVKMSNPPEDLLRQLVLASNEAAQVIISTKVVTDAVLMEAASRSPELREIIARRPQLSEPVVNRLLFHEEPQIEAIVLPRPEAPISTSRAKRLISRVQNGDSLGAMLANRFDLSPRLALRLFWRVDADSRQAILRKFKSDPCFAAEIFVRLLKSAEPGGKSAGLVSMAKLVSTVANADRGPASQSVASSDLTEFRTKATTSSVMKVAEQANISIELSKRIAADFDGDAFAILVRAVGVNEKSAAKLFALKSPKPAGRDELDPSNKERLRSVYESLPVARAVGILSYWEIDLAEQARTAMDQQLEEDINSLKNRVAEEFSEAGDASAPEVEDEAAPAEEPVGEAPGKKRFGLF</sequence>
<dbReference type="EMBL" id="JABFCX010000002">
    <property type="protein sequence ID" value="NNU15222.1"/>
    <property type="molecule type" value="Genomic_DNA"/>
</dbReference>
<dbReference type="Proteomes" id="UP000536835">
    <property type="component" value="Unassembled WGS sequence"/>
</dbReference>
<dbReference type="Pfam" id="PF10098">
    <property type="entry name" value="DUF2336"/>
    <property type="match status" value="1"/>
</dbReference>
<dbReference type="AlphaFoldDB" id="A0A7Y3RKV7"/>
<comment type="caution">
    <text evidence="2">The sequence shown here is derived from an EMBL/GenBank/DDBJ whole genome shotgun (WGS) entry which is preliminary data.</text>
</comment>
<organism evidence="2 3">
    <name type="scientific">Parvularcula mediterranea</name>
    <dbReference type="NCBI Taxonomy" id="2732508"/>
    <lineage>
        <taxon>Bacteria</taxon>
        <taxon>Pseudomonadati</taxon>
        <taxon>Pseudomonadota</taxon>
        <taxon>Alphaproteobacteria</taxon>
        <taxon>Parvularculales</taxon>
        <taxon>Parvularculaceae</taxon>
        <taxon>Parvularcula</taxon>
    </lineage>
</organism>
<dbReference type="InterPro" id="IPR019285">
    <property type="entry name" value="DUF2336"/>
</dbReference>
<dbReference type="RefSeq" id="WP_173196534.1">
    <property type="nucleotide sequence ID" value="NZ_JABFCX010000002.1"/>
</dbReference>
<gene>
    <name evidence="2" type="ORF">HK107_02645</name>
</gene>
<evidence type="ECO:0000256" key="1">
    <source>
        <dbReference type="SAM" id="MobiDB-lite"/>
    </source>
</evidence>
<evidence type="ECO:0000313" key="3">
    <source>
        <dbReference type="Proteomes" id="UP000536835"/>
    </source>
</evidence>